<dbReference type="Proteomes" id="UP001589575">
    <property type="component" value="Unassembled WGS sequence"/>
</dbReference>
<sequence>MHCLLAIRSLRVHTHGLIVKDGVDGLVDGHGAVHRSAPAWRRLRDATRSWSVICLVSCWAMDFFAAISCPRLRVSKAFSTSRNGASWDSFVAAPRLLAVGPSFVPPMSMVVISLSPSFGWCELGLA</sequence>
<proteinExistence type="predicted"/>
<gene>
    <name evidence="1" type="ORF">ACFFX0_23405</name>
</gene>
<evidence type="ECO:0000313" key="2">
    <source>
        <dbReference type="Proteomes" id="UP001589575"/>
    </source>
</evidence>
<dbReference type="EMBL" id="JBHMFI010000001">
    <property type="protein sequence ID" value="MFB9073978.1"/>
    <property type="molecule type" value="Genomic_DNA"/>
</dbReference>
<organism evidence="1 2">
    <name type="scientific">Citricoccus parietis</name>
    <dbReference type="NCBI Taxonomy" id="592307"/>
    <lineage>
        <taxon>Bacteria</taxon>
        <taxon>Bacillati</taxon>
        <taxon>Actinomycetota</taxon>
        <taxon>Actinomycetes</taxon>
        <taxon>Micrococcales</taxon>
        <taxon>Micrococcaceae</taxon>
        <taxon>Citricoccus</taxon>
    </lineage>
</organism>
<reference evidence="1 2" key="1">
    <citation type="submission" date="2024-09" db="EMBL/GenBank/DDBJ databases">
        <authorList>
            <person name="Sun Q."/>
            <person name="Mori K."/>
        </authorList>
    </citation>
    <scope>NUCLEOTIDE SEQUENCE [LARGE SCALE GENOMIC DNA]</scope>
    <source>
        <strain evidence="1 2">CCM 7609</strain>
    </source>
</reference>
<evidence type="ECO:0000313" key="1">
    <source>
        <dbReference type="EMBL" id="MFB9073978.1"/>
    </source>
</evidence>
<accession>A0ABV5G6D8</accession>
<name>A0ABV5G6D8_9MICC</name>
<keyword evidence="2" id="KW-1185">Reference proteome</keyword>
<protein>
    <submittedName>
        <fullName evidence="1">Uncharacterized protein</fullName>
    </submittedName>
</protein>
<comment type="caution">
    <text evidence="1">The sequence shown here is derived from an EMBL/GenBank/DDBJ whole genome shotgun (WGS) entry which is preliminary data.</text>
</comment>